<keyword evidence="2" id="KW-1185">Reference proteome</keyword>
<organism evidence="1 2">
    <name type="scientific">Roseibium algae</name>
    <dbReference type="NCBI Taxonomy" id="3123038"/>
    <lineage>
        <taxon>Bacteria</taxon>
        <taxon>Pseudomonadati</taxon>
        <taxon>Pseudomonadota</taxon>
        <taxon>Alphaproteobacteria</taxon>
        <taxon>Hyphomicrobiales</taxon>
        <taxon>Stappiaceae</taxon>
        <taxon>Roseibium</taxon>
    </lineage>
</organism>
<proteinExistence type="predicted"/>
<name>A0ABU8TS17_9HYPH</name>
<comment type="caution">
    <text evidence="1">The sequence shown here is derived from an EMBL/GenBank/DDBJ whole genome shotgun (WGS) entry which is preliminary data.</text>
</comment>
<protein>
    <recommendedName>
        <fullName evidence="3">GAF domain-containing protein</fullName>
    </recommendedName>
</protein>
<sequence>MIADRALDDLFPALAAVADIRALTALEYKGDKAVRIYSSHAQVFASSGSKLFSDAPTMVRVRESGTPVLTEGAPALRDGFSDAQSILDLGADAIVNLPVRAETGKIVGQVNLMGRAGSFDADALVALQGVADSFFCCFQSTNTKKGAPCD</sequence>
<dbReference type="EMBL" id="JBAKIA010000039">
    <property type="protein sequence ID" value="MEJ8476969.1"/>
    <property type="molecule type" value="Genomic_DNA"/>
</dbReference>
<dbReference type="Proteomes" id="UP001385499">
    <property type="component" value="Unassembled WGS sequence"/>
</dbReference>
<dbReference type="RefSeq" id="WP_340277855.1">
    <property type="nucleotide sequence ID" value="NZ_JBAKIA010000039.1"/>
</dbReference>
<evidence type="ECO:0000313" key="2">
    <source>
        <dbReference type="Proteomes" id="UP001385499"/>
    </source>
</evidence>
<evidence type="ECO:0008006" key="3">
    <source>
        <dbReference type="Google" id="ProtNLM"/>
    </source>
</evidence>
<evidence type="ECO:0000313" key="1">
    <source>
        <dbReference type="EMBL" id="MEJ8476969.1"/>
    </source>
</evidence>
<gene>
    <name evidence="1" type="ORF">V6575_23090</name>
</gene>
<accession>A0ABU8TS17</accession>
<reference evidence="1 2" key="1">
    <citation type="submission" date="2024-02" db="EMBL/GenBank/DDBJ databases">
        <title>Roseibium algae sp. nov., isolated from marine alga (Grateloupia sp.), showing potential in myo-inositol conversion.</title>
        <authorList>
            <person name="Wang Y."/>
        </authorList>
    </citation>
    <scope>NUCLEOTIDE SEQUENCE [LARGE SCALE GENOMIC DNA]</scope>
    <source>
        <strain evidence="1 2">H3510</strain>
    </source>
</reference>